<name>A0ABX5Y355_9BACT</name>
<reference evidence="1 2" key="1">
    <citation type="submission" date="2019-02" db="EMBL/GenBank/DDBJ databases">
        <title>Deep-cultivation of Planctomycetes and their phenomic and genomic characterization uncovers novel biology.</title>
        <authorList>
            <person name="Wiegand S."/>
            <person name="Jogler M."/>
            <person name="Boedeker C."/>
            <person name="Pinto D."/>
            <person name="Vollmers J."/>
            <person name="Rivas-Marin E."/>
            <person name="Kohn T."/>
            <person name="Peeters S.H."/>
            <person name="Heuer A."/>
            <person name="Rast P."/>
            <person name="Oberbeckmann S."/>
            <person name="Bunk B."/>
            <person name="Jeske O."/>
            <person name="Meyerdierks A."/>
            <person name="Storesund J.E."/>
            <person name="Kallscheuer N."/>
            <person name="Luecker S."/>
            <person name="Lage O.M."/>
            <person name="Pohl T."/>
            <person name="Merkel B.J."/>
            <person name="Hornburger P."/>
            <person name="Mueller R.-W."/>
            <person name="Bruemmer F."/>
            <person name="Labrenz M."/>
            <person name="Spormann A.M."/>
            <person name="Op den Camp H."/>
            <person name="Overmann J."/>
            <person name="Amann R."/>
            <person name="Jetten M.S.M."/>
            <person name="Mascher T."/>
            <person name="Medema M.H."/>
            <person name="Devos D.P."/>
            <person name="Kaster A.-K."/>
            <person name="Ovreas L."/>
            <person name="Rohde M."/>
            <person name="Galperin M.Y."/>
            <person name="Jogler C."/>
        </authorList>
    </citation>
    <scope>NUCLEOTIDE SEQUENCE [LARGE SCALE GENOMIC DNA]</scope>
    <source>
        <strain evidence="1 2">TBK1r</strain>
    </source>
</reference>
<evidence type="ECO:0000313" key="1">
    <source>
        <dbReference type="EMBL" id="QDV88436.1"/>
    </source>
</evidence>
<dbReference type="Proteomes" id="UP000318081">
    <property type="component" value="Chromosome"/>
</dbReference>
<organism evidence="1 2">
    <name type="scientific">Stieleria magnilauensis</name>
    <dbReference type="NCBI Taxonomy" id="2527963"/>
    <lineage>
        <taxon>Bacteria</taxon>
        <taxon>Pseudomonadati</taxon>
        <taxon>Planctomycetota</taxon>
        <taxon>Planctomycetia</taxon>
        <taxon>Pirellulales</taxon>
        <taxon>Pirellulaceae</taxon>
        <taxon>Stieleria</taxon>
    </lineage>
</organism>
<evidence type="ECO:0000313" key="2">
    <source>
        <dbReference type="Proteomes" id="UP000318081"/>
    </source>
</evidence>
<dbReference type="EMBL" id="CP036432">
    <property type="protein sequence ID" value="QDV88436.1"/>
    <property type="molecule type" value="Genomic_DNA"/>
</dbReference>
<keyword evidence="2" id="KW-1185">Reference proteome</keyword>
<accession>A0ABX5Y355</accession>
<proteinExistence type="predicted"/>
<protein>
    <submittedName>
        <fullName evidence="1">Uncharacterized protein</fullName>
    </submittedName>
</protein>
<gene>
    <name evidence="1" type="ORF">TBK1r_74690</name>
</gene>
<sequence>MSIPVKGTATTTCDLLVSSDYLGGQTRQQTVIGVGEFLTKSIVRIVPWSPQLIGVRANSATFISSVVATPTQNLCNFNTRMRRFQVGRAGLGSDHIEFAALSRGDVRSRIQVATTLQTLATTAKSTGSLQRSEAFECFINADAEVELTLPRANRAMVGIEYFFAINPTLAGGKLKILCEGRDAIQIRQSQSVSPKQVISGRPTNGIVGDVVAKRVEYIEATQTNDDKNRTSVVMACRAPGLWVAENPTAKREDVDVAGPGIDPPLRSLWTPGTVIED</sequence>
<dbReference type="RefSeq" id="WP_145220740.1">
    <property type="nucleotide sequence ID" value="NZ_CP036432.1"/>
</dbReference>